<reference evidence="2" key="2">
    <citation type="submission" date="2021-03" db="EMBL/GenBank/DDBJ databases">
        <authorList>
            <person name="Artuso I."/>
            <person name="Turrini P."/>
            <person name="Pirolo M."/>
            <person name="Lugli G.A."/>
            <person name="Ventura M."/>
            <person name="Visca P."/>
        </authorList>
    </citation>
    <scope>NUCLEOTIDE SEQUENCE</scope>
    <source>
        <strain evidence="2">LMG 26462</strain>
    </source>
</reference>
<dbReference type="AlphaFoldDB" id="A0A9X1A6V9"/>
<organism evidence="2 3">
    <name type="scientific">Aminobacter anthyllidis</name>
    <dbReference type="NCBI Taxonomy" id="1035067"/>
    <lineage>
        <taxon>Bacteria</taxon>
        <taxon>Pseudomonadati</taxon>
        <taxon>Pseudomonadota</taxon>
        <taxon>Alphaproteobacteria</taxon>
        <taxon>Hyphomicrobiales</taxon>
        <taxon>Phyllobacteriaceae</taxon>
        <taxon>Aminobacter</taxon>
    </lineage>
</organism>
<proteinExistence type="predicted"/>
<evidence type="ECO:0000313" key="2">
    <source>
        <dbReference type="EMBL" id="MBT1154394.1"/>
    </source>
</evidence>
<keyword evidence="3" id="KW-1185">Reference proteome</keyword>
<evidence type="ECO:0000256" key="1">
    <source>
        <dbReference type="SAM" id="SignalP"/>
    </source>
</evidence>
<comment type="caution">
    <text evidence="2">The sequence shown here is derived from an EMBL/GenBank/DDBJ whole genome shotgun (WGS) entry which is preliminary data.</text>
</comment>
<name>A0A9X1A6V9_9HYPH</name>
<feature type="chain" id="PRO_5040906478" evidence="1">
    <location>
        <begin position="31"/>
        <end position="98"/>
    </location>
</feature>
<dbReference type="Proteomes" id="UP001138921">
    <property type="component" value="Unassembled WGS sequence"/>
</dbReference>
<keyword evidence="1" id="KW-0732">Signal</keyword>
<reference evidence="2" key="1">
    <citation type="journal article" date="2021" name="Microorganisms">
        <title>Phylogenomic Reconstruction and Metabolic Potential of the Genus Aminobacter.</title>
        <authorList>
            <person name="Artuso I."/>
            <person name="Turrini P."/>
            <person name="Pirolo M."/>
            <person name="Lugli G.A."/>
            <person name="Ventura M."/>
            <person name="Visca P."/>
        </authorList>
    </citation>
    <scope>NUCLEOTIDE SEQUENCE</scope>
    <source>
        <strain evidence="2">LMG 26462</strain>
    </source>
</reference>
<gene>
    <name evidence="2" type="ORF">J1C56_02185</name>
</gene>
<evidence type="ECO:0000313" key="3">
    <source>
        <dbReference type="Proteomes" id="UP001138921"/>
    </source>
</evidence>
<dbReference type="RefSeq" id="WP_214385571.1">
    <property type="nucleotide sequence ID" value="NZ_JAFLWW010000001.1"/>
</dbReference>
<sequence length="98" mass="10948">MIRTWRYTLWVMAGLALLIALFLMSRPAEAQQMCGPEPAVLQDLQKRFGEFVIMRGKTKDADVIVTHSENGQWSILIVRQMVACLVLGGKASEIDKGV</sequence>
<accession>A0A9X1A6V9</accession>
<protein>
    <submittedName>
        <fullName evidence="2">Uncharacterized protein</fullName>
    </submittedName>
</protein>
<dbReference type="EMBL" id="JAFLWW010000001">
    <property type="protein sequence ID" value="MBT1154394.1"/>
    <property type="molecule type" value="Genomic_DNA"/>
</dbReference>
<feature type="signal peptide" evidence="1">
    <location>
        <begin position="1"/>
        <end position="30"/>
    </location>
</feature>